<protein>
    <submittedName>
        <fullName evidence="3">Uncharacterized protein</fullName>
    </submittedName>
</protein>
<keyword evidence="2" id="KW-1133">Transmembrane helix</keyword>
<feature type="transmembrane region" description="Helical" evidence="2">
    <location>
        <begin position="100"/>
        <end position="119"/>
    </location>
</feature>
<evidence type="ECO:0000256" key="1">
    <source>
        <dbReference type="SAM" id="MobiDB-lite"/>
    </source>
</evidence>
<dbReference type="Proteomes" id="UP001224890">
    <property type="component" value="Unassembled WGS sequence"/>
</dbReference>
<feature type="compositionally biased region" description="Polar residues" evidence="1">
    <location>
        <begin position="19"/>
        <end position="32"/>
    </location>
</feature>
<organism evidence="3 4">
    <name type="scientific">Colletotrichum godetiae</name>
    <dbReference type="NCBI Taxonomy" id="1209918"/>
    <lineage>
        <taxon>Eukaryota</taxon>
        <taxon>Fungi</taxon>
        <taxon>Dikarya</taxon>
        <taxon>Ascomycota</taxon>
        <taxon>Pezizomycotina</taxon>
        <taxon>Sordariomycetes</taxon>
        <taxon>Hypocreomycetidae</taxon>
        <taxon>Glomerellales</taxon>
        <taxon>Glomerellaceae</taxon>
        <taxon>Colletotrichum</taxon>
        <taxon>Colletotrichum acutatum species complex</taxon>
    </lineage>
</organism>
<evidence type="ECO:0000313" key="4">
    <source>
        <dbReference type="Proteomes" id="UP001224890"/>
    </source>
</evidence>
<feature type="transmembrane region" description="Helical" evidence="2">
    <location>
        <begin position="311"/>
        <end position="330"/>
    </location>
</feature>
<feature type="region of interest" description="Disordered" evidence="1">
    <location>
        <begin position="1"/>
        <end position="35"/>
    </location>
</feature>
<gene>
    <name evidence="3" type="ORF">BDP55DRAFT_546680</name>
</gene>
<feature type="transmembrane region" description="Helical" evidence="2">
    <location>
        <begin position="342"/>
        <end position="362"/>
    </location>
</feature>
<keyword evidence="2" id="KW-0812">Transmembrane</keyword>
<evidence type="ECO:0000256" key="2">
    <source>
        <dbReference type="SAM" id="Phobius"/>
    </source>
</evidence>
<keyword evidence="4" id="KW-1185">Reference proteome</keyword>
<dbReference type="GeneID" id="85453209"/>
<dbReference type="AlphaFoldDB" id="A0AAJ0ARD7"/>
<comment type="caution">
    <text evidence="3">The sequence shown here is derived from an EMBL/GenBank/DDBJ whole genome shotgun (WGS) entry which is preliminary data.</text>
</comment>
<reference evidence="3" key="1">
    <citation type="submission" date="2021-06" db="EMBL/GenBank/DDBJ databases">
        <title>Comparative genomics, transcriptomics and evolutionary studies reveal genomic signatures of adaptation to plant cell wall in hemibiotrophic fungi.</title>
        <authorList>
            <consortium name="DOE Joint Genome Institute"/>
            <person name="Baroncelli R."/>
            <person name="Diaz J.F."/>
            <person name="Benocci T."/>
            <person name="Peng M."/>
            <person name="Battaglia E."/>
            <person name="Haridas S."/>
            <person name="Andreopoulos W."/>
            <person name="Labutti K."/>
            <person name="Pangilinan J."/>
            <person name="Floch G.L."/>
            <person name="Makela M.R."/>
            <person name="Henrissat B."/>
            <person name="Grigoriev I.V."/>
            <person name="Crouch J.A."/>
            <person name="De Vries R.P."/>
            <person name="Sukno S.A."/>
            <person name="Thon M.R."/>
        </authorList>
    </citation>
    <scope>NUCLEOTIDE SEQUENCE</scope>
    <source>
        <strain evidence="3">CBS 193.32</strain>
    </source>
</reference>
<evidence type="ECO:0000313" key="3">
    <source>
        <dbReference type="EMBL" id="KAK1688979.1"/>
    </source>
</evidence>
<proteinExistence type="predicted"/>
<keyword evidence="2" id="KW-0472">Membrane</keyword>
<accession>A0AAJ0ARD7</accession>
<sequence>MSRQPLPKRPDQLRPDPSPSVSTHIKSPNDRVSATAARNRNSAANDGPLSDNPFTLIPTASYSALAQLYHLVQPCLSDQSQVTRLFSSVRQSGFAPAVKALLIGGYGRSFAVVVFAVLVNHVRRMLAPALGVGVFGGPISTLKLAIGSPALFLSEEVEVGFFGRVFTPEGAWKLLGDVVGTVVFERVLVGAAEELDTMKGYSKTAALVVYLIWILGCAEYLHARAAHVVAVGIAYTKLLRGGMLHKQALWEVLLPYTSPRSSSLIESVRESIGVVGFHLELACFIAWGLYPLIRLAISSTFRMNPRKSRPGLAMLVFAWVWGTGYVTRYSNKYYIGLEMSGLWLVMWWIIVSGVLLGLYSFCSKFGTATRNPRHGEKS</sequence>
<dbReference type="RefSeq" id="XP_060432674.1">
    <property type="nucleotide sequence ID" value="XM_060568683.1"/>
</dbReference>
<dbReference type="EMBL" id="JAHMHR010000009">
    <property type="protein sequence ID" value="KAK1688979.1"/>
    <property type="molecule type" value="Genomic_DNA"/>
</dbReference>
<feature type="transmembrane region" description="Helical" evidence="2">
    <location>
        <begin position="271"/>
        <end position="290"/>
    </location>
</feature>
<feature type="transmembrane region" description="Helical" evidence="2">
    <location>
        <begin position="207"/>
        <end position="235"/>
    </location>
</feature>
<name>A0AAJ0ARD7_9PEZI</name>